<evidence type="ECO:0000313" key="2">
    <source>
        <dbReference type="EMBL" id="PRD46119.1"/>
    </source>
</evidence>
<name>A0A2S9J013_9SPHI</name>
<keyword evidence="3" id="KW-1185">Reference proteome</keyword>
<protein>
    <recommendedName>
        <fullName evidence="1">Schlafen group 3-like DNA/RNA helicase domain-containing protein</fullName>
    </recommendedName>
</protein>
<dbReference type="Proteomes" id="UP000239711">
    <property type="component" value="Unassembled WGS sequence"/>
</dbReference>
<feature type="domain" description="Schlafen group 3-like DNA/RNA helicase" evidence="1">
    <location>
        <begin position="19"/>
        <end position="54"/>
    </location>
</feature>
<dbReference type="Pfam" id="PF09848">
    <property type="entry name" value="SLFN-g3_helicase"/>
    <property type="match status" value="1"/>
</dbReference>
<evidence type="ECO:0000259" key="1">
    <source>
        <dbReference type="Pfam" id="PF09848"/>
    </source>
</evidence>
<dbReference type="AlphaFoldDB" id="A0A2S9J013"/>
<accession>A0A2S9J013</accession>
<sequence>MYDTVMSLAQKAKGQDKYAIIVKGGAGTGKSVVGLQLLADLTALDVSTHYATGAMVIMKLL</sequence>
<organism evidence="2 3">
    <name type="scientific">Sphingobacterium haloxyli</name>
    <dbReference type="NCBI Taxonomy" id="2100533"/>
    <lineage>
        <taxon>Bacteria</taxon>
        <taxon>Pseudomonadati</taxon>
        <taxon>Bacteroidota</taxon>
        <taxon>Sphingobacteriia</taxon>
        <taxon>Sphingobacteriales</taxon>
        <taxon>Sphingobacteriaceae</taxon>
        <taxon>Sphingobacterium</taxon>
    </lineage>
</organism>
<dbReference type="InterPro" id="IPR018647">
    <property type="entry name" value="SLFN_3-like_DNA/RNA_helicase"/>
</dbReference>
<comment type="caution">
    <text evidence="2">The sequence shown here is derived from an EMBL/GenBank/DDBJ whole genome shotgun (WGS) entry which is preliminary data.</text>
</comment>
<dbReference type="EMBL" id="PVBQ01000017">
    <property type="protein sequence ID" value="PRD46119.1"/>
    <property type="molecule type" value="Genomic_DNA"/>
</dbReference>
<dbReference type="OrthoDB" id="9759819at2"/>
<evidence type="ECO:0000313" key="3">
    <source>
        <dbReference type="Proteomes" id="UP000239711"/>
    </source>
</evidence>
<proteinExistence type="predicted"/>
<gene>
    <name evidence="2" type="ORF">C5745_16990</name>
</gene>
<reference evidence="2 3" key="1">
    <citation type="submission" date="2018-02" db="EMBL/GenBank/DDBJ databases">
        <title>The draft genome of Sphingobacterium sp. 5JN-11.</title>
        <authorList>
            <person name="Liu L."/>
            <person name="Li L."/>
            <person name="Liang L."/>
            <person name="Zhang X."/>
            <person name="Wang T."/>
        </authorList>
    </citation>
    <scope>NUCLEOTIDE SEQUENCE [LARGE SCALE GENOMIC DNA]</scope>
    <source>
        <strain evidence="2 3">5JN-11</strain>
    </source>
</reference>
<dbReference type="RefSeq" id="WP_105718214.1">
    <property type="nucleotide sequence ID" value="NZ_PVBQ01000017.1"/>
</dbReference>